<protein>
    <submittedName>
        <fullName evidence="1">Uncharacterized protein</fullName>
    </submittedName>
</protein>
<dbReference type="AlphaFoldDB" id="A0A1G6EQ62"/>
<evidence type="ECO:0000313" key="1">
    <source>
        <dbReference type="EMBL" id="SDB59699.1"/>
    </source>
</evidence>
<keyword evidence="2" id="KW-1185">Reference proteome</keyword>
<reference evidence="1 2" key="1">
    <citation type="submission" date="2016-10" db="EMBL/GenBank/DDBJ databases">
        <authorList>
            <person name="de Groot N.N."/>
        </authorList>
    </citation>
    <scope>NUCLEOTIDE SEQUENCE [LARGE SCALE GENOMIC DNA]</scope>
    <source>
        <strain evidence="1 2">ASO4-2</strain>
    </source>
</reference>
<dbReference type="Proteomes" id="UP000198771">
    <property type="component" value="Unassembled WGS sequence"/>
</dbReference>
<accession>A0A1G6EQ62</accession>
<dbReference type="EMBL" id="FMXO01000021">
    <property type="protein sequence ID" value="SDB59699.1"/>
    <property type="molecule type" value="Genomic_DNA"/>
</dbReference>
<proteinExistence type="predicted"/>
<organism evidence="1 2">
    <name type="scientific">Desulfonatronum thiosulfatophilum</name>
    <dbReference type="NCBI Taxonomy" id="617002"/>
    <lineage>
        <taxon>Bacteria</taxon>
        <taxon>Pseudomonadati</taxon>
        <taxon>Thermodesulfobacteriota</taxon>
        <taxon>Desulfovibrionia</taxon>
        <taxon>Desulfovibrionales</taxon>
        <taxon>Desulfonatronaceae</taxon>
        <taxon>Desulfonatronum</taxon>
    </lineage>
</organism>
<gene>
    <name evidence="1" type="ORF">SAMN05660653_03045</name>
</gene>
<sequence length="40" mass="4622">MRGLRFVAFGMWNVSEFFNFQGFTLTTTHHASPVTQTEDI</sequence>
<evidence type="ECO:0000313" key="2">
    <source>
        <dbReference type="Proteomes" id="UP000198771"/>
    </source>
</evidence>
<name>A0A1G6EQ62_9BACT</name>